<comment type="caution">
    <text evidence="2">The sequence shown here is derived from an EMBL/GenBank/DDBJ whole genome shotgun (WGS) entry which is preliminary data.</text>
</comment>
<organism evidence="2 3">
    <name type="scientific">Acidaminococcus intestini</name>
    <dbReference type="NCBI Taxonomy" id="187327"/>
    <lineage>
        <taxon>Bacteria</taxon>
        <taxon>Bacillati</taxon>
        <taxon>Bacillota</taxon>
        <taxon>Negativicutes</taxon>
        <taxon>Acidaminococcales</taxon>
        <taxon>Acidaminococcaceae</taxon>
        <taxon>Acidaminococcus</taxon>
    </lineage>
</organism>
<feature type="domain" description="DUF3870" evidence="1">
    <location>
        <begin position="10"/>
        <end position="102"/>
    </location>
</feature>
<accession>A0A943EM45</accession>
<protein>
    <submittedName>
        <fullName evidence="2">DUF3870 domain-containing protein</fullName>
    </submittedName>
</protein>
<name>A0A943EM45_9FIRM</name>
<evidence type="ECO:0000313" key="2">
    <source>
        <dbReference type="EMBL" id="MBS5520397.1"/>
    </source>
</evidence>
<reference evidence="2" key="1">
    <citation type="submission" date="2021-02" db="EMBL/GenBank/DDBJ databases">
        <title>Infant gut strain persistence is associated with maternal origin, phylogeny, and functional potential including surface adhesion and iron acquisition.</title>
        <authorList>
            <person name="Lou Y.C."/>
        </authorList>
    </citation>
    <scope>NUCLEOTIDE SEQUENCE</scope>
    <source>
        <strain evidence="2">L3_106_000M1_dasL3_106_000M1_concoct_15</strain>
    </source>
</reference>
<dbReference type="Proteomes" id="UP000754226">
    <property type="component" value="Unassembled WGS sequence"/>
</dbReference>
<proteinExistence type="predicted"/>
<dbReference type="InterPro" id="IPR024617">
    <property type="entry name" value="DUF3870"/>
</dbReference>
<dbReference type="Pfam" id="PF12986">
    <property type="entry name" value="DUF3870"/>
    <property type="match status" value="1"/>
</dbReference>
<dbReference type="EMBL" id="JAGZCZ010000012">
    <property type="protein sequence ID" value="MBS5520397.1"/>
    <property type="molecule type" value="Genomic_DNA"/>
</dbReference>
<sequence length="109" mass="12077">MKTYPPDSVFVTGVARVSKEDAINAMYGTFTLSLVVDVKTGTIINCSANMIMSDTIDFLRQIIEGKNLVTDTDLITDLLKKRFLALSQKAVVAALKDAQNRFLMAYPRN</sequence>
<evidence type="ECO:0000313" key="3">
    <source>
        <dbReference type="Proteomes" id="UP000754226"/>
    </source>
</evidence>
<gene>
    <name evidence="2" type="ORF">KHX13_08830</name>
</gene>
<dbReference type="AlphaFoldDB" id="A0A943EM45"/>
<evidence type="ECO:0000259" key="1">
    <source>
        <dbReference type="Pfam" id="PF12986"/>
    </source>
</evidence>